<feature type="region of interest" description="Disordered" evidence="1">
    <location>
        <begin position="88"/>
        <end position="137"/>
    </location>
</feature>
<feature type="domain" description="Laminin G" evidence="3">
    <location>
        <begin position="214"/>
        <end position="277"/>
    </location>
</feature>
<proteinExistence type="predicted"/>
<evidence type="ECO:0000259" key="3">
    <source>
        <dbReference type="Pfam" id="PF02210"/>
    </source>
</evidence>
<feature type="transmembrane region" description="Helical" evidence="2">
    <location>
        <begin position="12"/>
        <end position="32"/>
    </location>
</feature>
<comment type="caution">
    <text evidence="4">The sequence shown here is derived from an EMBL/GenBank/DDBJ whole genome shotgun (WGS) entry which is preliminary data.</text>
</comment>
<keyword evidence="2" id="KW-1133">Transmembrane helix</keyword>
<dbReference type="Pfam" id="PF02210">
    <property type="entry name" value="Laminin_G_2"/>
    <property type="match status" value="1"/>
</dbReference>
<gene>
    <name evidence="4" type="ORF">AK812_SmicGene41057</name>
</gene>
<evidence type="ECO:0000256" key="1">
    <source>
        <dbReference type="SAM" id="MobiDB-lite"/>
    </source>
</evidence>
<feature type="compositionally biased region" description="Acidic residues" evidence="1">
    <location>
        <begin position="88"/>
        <end position="114"/>
    </location>
</feature>
<dbReference type="Proteomes" id="UP000186817">
    <property type="component" value="Unassembled WGS sequence"/>
</dbReference>
<organism evidence="4 5">
    <name type="scientific">Symbiodinium microadriaticum</name>
    <name type="common">Dinoflagellate</name>
    <name type="synonym">Zooxanthella microadriatica</name>
    <dbReference type="NCBI Taxonomy" id="2951"/>
    <lineage>
        <taxon>Eukaryota</taxon>
        <taxon>Sar</taxon>
        <taxon>Alveolata</taxon>
        <taxon>Dinophyceae</taxon>
        <taxon>Suessiales</taxon>
        <taxon>Symbiodiniaceae</taxon>
        <taxon>Symbiodinium</taxon>
    </lineage>
</organism>
<dbReference type="AlphaFoldDB" id="A0A1Q9C731"/>
<sequence length="588" mass="64291">MPTAVLLQKPLTGLNGLLGIIAVVTCFAPLRAHIAREYPSRRGAQPEQRHLSPEVKVSLSASGTVTREDFSGARSSLMQRNLNYDDTAQDEDAGADAGDPDSDAESDEAEDNDDAKEPAACDSGGETTYRSPRSFEVEAPTQVPFTLSLRMRWTGDSPPDLTPNPACVICWTIDPDTTPSTNKEQFYQGLDGQPPRIALMRMGNVLNYEEYGADGGTGTVNLFTSGKQLNDGEYHEVVVVRGESRITLWIDGQPDAFISRQAKGNNFQNADLPVGKPNAITGKASTSNEYLRKQVKNTASYNKVDPNNGKWALKGEVTNVRLYYTELSANDFPNSKTSCEATTTQLGSEGFSPALGPTEGLGPRGSLSGAMQRSESAPGGVESFLSGRPAAAADTEYLSKLLPYVGAPHHSRLMSMHPLSEIRNGCQMEGVSMKEVWKRRKLGNFVLQNSTSESYQSHCEAAGPTAAEFTSNDTINRVRRKHTRSGLAPCDKYKWMKVASTSIGWHAETDHGRSLLRHPVHGIAESTVTKTYSNMKAAPPARDVQPMDFRADRLFYLCQTRAWWWMQPAEFVSLHSLTAASFEAKHAE</sequence>
<dbReference type="Gene3D" id="2.60.120.200">
    <property type="match status" value="1"/>
</dbReference>
<dbReference type="OrthoDB" id="434797at2759"/>
<feature type="region of interest" description="Disordered" evidence="1">
    <location>
        <begin position="349"/>
        <end position="381"/>
    </location>
</feature>
<dbReference type="InterPro" id="IPR001791">
    <property type="entry name" value="Laminin_G"/>
</dbReference>
<feature type="region of interest" description="Disordered" evidence="1">
    <location>
        <begin position="40"/>
        <end position="73"/>
    </location>
</feature>
<evidence type="ECO:0000313" key="5">
    <source>
        <dbReference type="Proteomes" id="UP000186817"/>
    </source>
</evidence>
<protein>
    <recommendedName>
        <fullName evidence="3">Laminin G domain-containing protein</fullName>
    </recommendedName>
</protein>
<evidence type="ECO:0000256" key="2">
    <source>
        <dbReference type="SAM" id="Phobius"/>
    </source>
</evidence>
<dbReference type="CDD" id="cd00110">
    <property type="entry name" value="LamG"/>
    <property type="match status" value="1"/>
</dbReference>
<accession>A0A1Q9C731</accession>
<dbReference type="InterPro" id="IPR013320">
    <property type="entry name" value="ConA-like_dom_sf"/>
</dbReference>
<keyword evidence="5" id="KW-1185">Reference proteome</keyword>
<evidence type="ECO:0000313" key="4">
    <source>
        <dbReference type="EMBL" id="OLP78742.1"/>
    </source>
</evidence>
<keyword evidence="2" id="KW-0812">Transmembrane</keyword>
<keyword evidence="2" id="KW-0472">Membrane</keyword>
<dbReference type="SUPFAM" id="SSF49899">
    <property type="entry name" value="Concanavalin A-like lectins/glucanases"/>
    <property type="match status" value="1"/>
</dbReference>
<dbReference type="EMBL" id="LSRX01001568">
    <property type="protein sequence ID" value="OLP78742.1"/>
    <property type="molecule type" value="Genomic_DNA"/>
</dbReference>
<name>A0A1Q9C731_SYMMI</name>
<reference evidence="4 5" key="1">
    <citation type="submission" date="2016-02" db="EMBL/GenBank/DDBJ databases">
        <title>Genome analysis of coral dinoflagellate symbionts highlights evolutionary adaptations to a symbiotic lifestyle.</title>
        <authorList>
            <person name="Aranda M."/>
            <person name="Li Y."/>
            <person name="Liew Y.J."/>
            <person name="Baumgarten S."/>
            <person name="Simakov O."/>
            <person name="Wilson M."/>
            <person name="Piel J."/>
            <person name="Ashoor H."/>
            <person name="Bougouffa S."/>
            <person name="Bajic V.B."/>
            <person name="Ryu T."/>
            <person name="Ravasi T."/>
            <person name="Bayer T."/>
            <person name="Micklem G."/>
            <person name="Kim H."/>
            <person name="Bhak J."/>
            <person name="Lajeunesse T.C."/>
            <person name="Voolstra C.R."/>
        </authorList>
    </citation>
    <scope>NUCLEOTIDE SEQUENCE [LARGE SCALE GENOMIC DNA]</scope>
    <source>
        <strain evidence="4 5">CCMP2467</strain>
    </source>
</reference>